<evidence type="ECO:0000256" key="4">
    <source>
        <dbReference type="ARBA" id="ARBA00022692"/>
    </source>
</evidence>
<dbReference type="AlphaFoldDB" id="A0A545TSM1"/>
<dbReference type="GO" id="GO:0016757">
    <property type="term" value="F:glycosyltransferase activity"/>
    <property type="evidence" value="ECO:0007669"/>
    <property type="project" value="UniProtKB-KW"/>
</dbReference>
<protein>
    <submittedName>
        <fullName evidence="9">Glycosyltransferase family 2 protein</fullName>
    </submittedName>
</protein>
<dbReference type="PANTHER" id="PTHR48090:SF1">
    <property type="entry name" value="PROPHAGE BACTOPRENOL GLUCOSYL TRANSFERASE HOMOLOG"/>
    <property type="match status" value="1"/>
</dbReference>
<dbReference type="SUPFAM" id="SSF53448">
    <property type="entry name" value="Nucleotide-diphospho-sugar transferases"/>
    <property type="match status" value="1"/>
</dbReference>
<gene>
    <name evidence="9" type="ORF">FLL46_26220</name>
</gene>
<keyword evidence="4 7" id="KW-0812">Transmembrane</keyword>
<evidence type="ECO:0000256" key="6">
    <source>
        <dbReference type="ARBA" id="ARBA00023136"/>
    </source>
</evidence>
<evidence type="ECO:0000256" key="5">
    <source>
        <dbReference type="ARBA" id="ARBA00022989"/>
    </source>
</evidence>
<feature type="transmembrane region" description="Helical" evidence="7">
    <location>
        <begin position="258"/>
        <end position="283"/>
    </location>
</feature>
<dbReference type="EMBL" id="VIKS01000018">
    <property type="protein sequence ID" value="TQV80217.1"/>
    <property type="molecule type" value="Genomic_DNA"/>
</dbReference>
<evidence type="ECO:0000256" key="1">
    <source>
        <dbReference type="ARBA" id="ARBA00004141"/>
    </source>
</evidence>
<dbReference type="Pfam" id="PF00535">
    <property type="entry name" value="Glycos_transf_2"/>
    <property type="match status" value="1"/>
</dbReference>
<dbReference type="Gene3D" id="3.90.550.10">
    <property type="entry name" value="Spore Coat Polysaccharide Biosynthesis Protein SpsA, Chain A"/>
    <property type="match status" value="1"/>
</dbReference>
<evidence type="ECO:0000256" key="2">
    <source>
        <dbReference type="ARBA" id="ARBA00022676"/>
    </source>
</evidence>
<keyword evidence="5 7" id="KW-1133">Transmembrane helix</keyword>
<evidence type="ECO:0000313" key="10">
    <source>
        <dbReference type="Proteomes" id="UP000315439"/>
    </source>
</evidence>
<organism evidence="9 10">
    <name type="scientific">Aliikangiella coralliicola</name>
    <dbReference type="NCBI Taxonomy" id="2592383"/>
    <lineage>
        <taxon>Bacteria</taxon>
        <taxon>Pseudomonadati</taxon>
        <taxon>Pseudomonadota</taxon>
        <taxon>Gammaproteobacteria</taxon>
        <taxon>Oceanospirillales</taxon>
        <taxon>Pleioneaceae</taxon>
        <taxon>Aliikangiella</taxon>
    </lineage>
</organism>
<keyword evidence="3 9" id="KW-0808">Transferase</keyword>
<comment type="subcellular location">
    <subcellularLocation>
        <location evidence="1">Membrane</location>
        <topology evidence="1">Multi-pass membrane protein</topology>
    </subcellularLocation>
</comment>
<feature type="domain" description="Glycosyltransferase 2-like" evidence="8">
    <location>
        <begin position="4"/>
        <end position="161"/>
    </location>
</feature>
<keyword evidence="6 7" id="KW-0472">Membrane</keyword>
<keyword evidence="2" id="KW-0328">Glycosyltransferase</keyword>
<dbReference type="CDD" id="cd04187">
    <property type="entry name" value="DPM1_like_bac"/>
    <property type="match status" value="1"/>
</dbReference>
<dbReference type="RefSeq" id="WP_142935296.1">
    <property type="nucleotide sequence ID" value="NZ_ML660174.1"/>
</dbReference>
<evidence type="ECO:0000313" key="9">
    <source>
        <dbReference type="EMBL" id="TQV80217.1"/>
    </source>
</evidence>
<dbReference type="Proteomes" id="UP000315439">
    <property type="component" value="Unassembled WGS sequence"/>
</dbReference>
<evidence type="ECO:0000256" key="3">
    <source>
        <dbReference type="ARBA" id="ARBA00022679"/>
    </source>
</evidence>
<accession>A0A545TSM1</accession>
<feature type="transmembrane region" description="Helical" evidence="7">
    <location>
        <begin position="224"/>
        <end position="246"/>
    </location>
</feature>
<name>A0A545TSM1_9GAMM</name>
<dbReference type="PANTHER" id="PTHR48090">
    <property type="entry name" value="UNDECAPRENYL-PHOSPHATE 4-DEOXY-4-FORMAMIDO-L-ARABINOSE TRANSFERASE-RELATED"/>
    <property type="match status" value="1"/>
</dbReference>
<proteinExistence type="predicted"/>
<dbReference type="OrthoDB" id="9811884at2"/>
<evidence type="ECO:0000259" key="8">
    <source>
        <dbReference type="Pfam" id="PF00535"/>
    </source>
</evidence>
<comment type="caution">
    <text evidence="9">The sequence shown here is derived from an EMBL/GenBank/DDBJ whole genome shotgun (WGS) entry which is preliminary data.</text>
</comment>
<reference evidence="9 10" key="1">
    <citation type="submission" date="2019-07" db="EMBL/GenBank/DDBJ databases">
        <title>Draft genome for Aliikangiella sp. M105.</title>
        <authorList>
            <person name="Wang G."/>
        </authorList>
    </citation>
    <scope>NUCLEOTIDE SEQUENCE [LARGE SCALE GENOMIC DNA]</scope>
    <source>
        <strain evidence="9 10">M105</strain>
    </source>
</reference>
<dbReference type="InterPro" id="IPR050256">
    <property type="entry name" value="Glycosyltransferase_2"/>
</dbReference>
<dbReference type="InterPro" id="IPR001173">
    <property type="entry name" value="Glyco_trans_2-like"/>
</dbReference>
<keyword evidence="10" id="KW-1185">Reference proteome</keyword>
<evidence type="ECO:0000256" key="7">
    <source>
        <dbReference type="SAM" id="Phobius"/>
    </source>
</evidence>
<dbReference type="GO" id="GO:0005886">
    <property type="term" value="C:plasma membrane"/>
    <property type="evidence" value="ECO:0007669"/>
    <property type="project" value="TreeGrafter"/>
</dbReference>
<sequence length="309" mass="35086">MKLSIVTTLYKSAPFVNEFYERITLEALKITDDYEIVFVNDGCPDGTLKKVITLYESDEKVKIIELSRNFGHHRAIMVGLDFCVGEYVFLIDSDLEESPEWLSCFHARAVEEQADVIIGVQSTREGTLTKRVGGNLFYKIFNTLSSIEVPEGATTARLMNRPFINSLKKFKERELFFAGLCEMTGFNQLTVEVTKSYKGHTSYSFIKRLKQSVDAITSFSNRPLYLIFVVGCLVFLFSSLYIAWIFYQKLFLSLQLGYASLIASIWAVGGLTLMCTGILGIYLGKIFSEVKSRPTIIKRIFERTGRSND</sequence>
<dbReference type="InterPro" id="IPR029044">
    <property type="entry name" value="Nucleotide-diphossugar_trans"/>
</dbReference>